<protein>
    <submittedName>
        <fullName evidence="1">Uncharacterized protein</fullName>
    </submittedName>
</protein>
<evidence type="ECO:0000313" key="1">
    <source>
        <dbReference type="EMBL" id="KAF9892275.1"/>
    </source>
</evidence>
<organism evidence="1 2">
    <name type="scientific">Aspergillus nanangensis</name>
    <dbReference type="NCBI Taxonomy" id="2582783"/>
    <lineage>
        <taxon>Eukaryota</taxon>
        <taxon>Fungi</taxon>
        <taxon>Dikarya</taxon>
        <taxon>Ascomycota</taxon>
        <taxon>Pezizomycotina</taxon>
        <taxon>Eurotiomycetes</taxon>
        <taxon>Eurotiomycetidae</taxon>
        <taxon>Eurotiales</taxon>
        <taxon>Aspergillaceae</taxon>
        <taxon>Aspergillus</taxon>
        <taxon>Aspergillus subgen. Circumdati</taxon>
    </lineage>
</organism>
<accession>A0AAD4CT90</accession>
<sequence>MEDLPVAIQHATILDLPVHILRDIFKHFEDPRVEKKGRIDFGEYRPMNNTDYQTLQSSRLTCRLLHDVASEFTSFCIFSVRPHIAQHIRGVQVWLPYCPGEFATDLAMFNRHCKRVLTHLHEPCYYCDYRFRDNDDYTPATSPDCESVRKISDWWDEICNSTPDEAEIVSNDPLARDYQSVLRRAFNQYQQQHNEQLGLLVSGSFAHTIASCVARLPNPLSLAFMDDRAQDRPTWGPKDHLVRDREALQEILSSPLSWKEIESLQETSWNSHPDGDSDDEIPGISGLVLTPARILTELPIAIHQVGSTVKSLYIGSFPCRGNFPNLCAATDQGSSSAVWSDLQVACQDLRMVNFGGDHKVRYMGYQHISKSESSYVNHFVGSIISSPELEEVELNLGFFGRNSGMGIEIADWQNQYDISTILASAKWPRARRLKIQNSAADSTQLGGLITGLGPSLESIRLSSVQLLNGSWVDILDSLRAKATSDYHSKHPEVDVTRLTGGEFEETKWRRKERAAINDVVRKYVSGVDDIQNPFSATS</sequence>
<reference evidence="1" key="2">
    <citation type="submission" date="2020-02" db="EMBL/GenBank/DDBJ databases">
        <authorList>
            <person name="Gilchrist C.L.M."/>
            <person name="Chooi Y.-H."/>
        </authorList>
    </citation>
    <scope>NUCLEOTIDE SEQUENCE</scope>
    <source>
        <strain evidence="1">MST-FP2251</strain>
    </source>
</reference>
<name>A0AAD4CT90_ASPNN</name>
<reference evidence="1" key="1">
    <citation type="journal article" date="2019" name="Beilstein J. Org. Chem.">
        <title>Nanangenines: drimane sesquiterpenoids as the dominant metabolite cohort of a novel Australian fungus, Aspergillus nanangensis.</title>
        <authorList>
            <person name="Lacey H.J."/>
            <person name="Gilchrist C.L.M."/>
            <person name="Crombie A."/>
            <person name="Kalaitzis J.A."/>
            <person name="Vuong D."/>
            <person name="Rutledge P.J."/>
            <person name="Turner P."/>
            <person name="Pitt J.I."/>
            <person name="Lacey E."/>
            <person name="Chooi Y.H."/>
            <person name="Piggott A.M."/>
        </authorList>
    </citation>
    <scope>NUCLEOTIDE SEQUENCE</scope>
    <source>
        <strain evidence="1">MST-FP2251</strain>
    </source>
</reference>
<keyword evidence="2" id="KW-1185">Reference proteome</keyword>
<dbReference type="Proteomes" id="UP001194746">
    <property type="component" value="Unassembled WGS sequence"/>
</dbReference>
<comment type="caution">
    <text evidence="1">The sequence shown here is derived from an EMBL/GenBank/DDBJ whole genome shotgun (WGS) entry which is preliminary data.</text>
</comment>
<proteinExistence type="predicted"/>
<gene>
    <name evidence="1" type="ORF">FE257_002052</name>
</gene>
<dbReference type="AlphaFoldDB" id="A0AAD4CT90"/>
<evidence type="ECO:0000313" key="2">
    <source>
        <dbReference type="Proteomes" id="UP001194746"/>
    </source>
</evidence>
<dbReference type="EMBL" id="VCAU01000013">
    <property type="protein sequence ID" value="KAF9892275.1"/>
    <property type="molecule type" value="Genomic_DNA"/>
</dbReference>